<sequence>LCFTSEEICSIMSSGYLSPSNAPWPHIGQECRMAVPYHPFSPYCGFDYDHRAGVKIM</sequence>
<organism evidence="1 2">
    <name type="scientific">Anolis carolinensis</name>
    <name type="common">Green anole</name>
    <name type="synonym">American chameleon</name>
    <dbReference type="NCBI Taxonomy" id="28377"/>
    <lineage>
        <taxon>Eukaryota</taxon>
        <taxon>Metazoa</taxon>
        <taxon>Chordata</taxon>
        <taxon>Craniata</taxon>
        <taxon>Vertebrata</taxon>
        <taxon>Euteleostomi</taxon>
        <taxon>Lepidosauria</taxon>
        <taxon>Squamata</taxon>
        <taxon>Bifurcata</taxon>
        <taxon>Unidentata</taxon>
        <taxon>Episquamata</taxon>
        <taxon>Toxicofera</taxon>
        <taxon>Iguania</taxon>
        <taxon>Dactyloidae</taxon>
        <taxon>Anolis</taxon>
    </lineage>
</organism>
<evidence type="ECO:0000313" key="2">
    <source>
        <dbReference type="Proteomes" id="UP000001646"/>
    </source>
</evidence>
<evidence type="ECO:0000313" key="1">
    <source>
        <dbReference type="Ensembl" id="ENSACAP00000027319.1"/>
    </source>
</evidence>
<accession>A0A803SWH9</accession>
<reference evidence="1 2" key="1">
    <citation type="submission" date="2009-12" db="EMBL/GenBank/DDBJ databases">
        <title>The Genome Sequence of Anolis carolinensis (Green Anole Lizard).</title>
        <authorList>
            <consortium name="The Genome Sequencing Platform"/>
            <person name="Di Palma F."/>
            <person name="Alfoldi J."/>
            <person name="Heiman D."/>
            <person name="Young S."/>
            <person name="Grabherr M."/>
            <person name="Johnson J."/>
            <person name="Lander E.S."/>
            <person name="Lindblad-Toh K."/>
        </authorList>
    </citation>
    <scope>NUCLEOTIDE SEQUENCE [LARGE SCALE GENOMIC DNA]</scope>
    <source>
        <strain evidence="1 2">JBL SC #1</strain>
    </source>
</reference>
<dbReference type="AlphaFoldDB" id="A0A803SWH9"/>
<keyword evidence="2" id="KW-1185">Reference proteome</keyword>
<protein>
    <submittedName>
        <fullName evidence="1">Uncharacterized protein</fullName>
    </submittedName>
</protein>
<proteinExistence type="predicted"/>
<reference evidence="1" key="3">
    <citation type="submission" date="2025-09" db="UniProtKB">
        <authorList>
            <consortium name="Ensembl"/>
        </authorList>
    </citation>
    <scope>IDENTIFICATION</scope>
</reference>
<dbReference type="InParanoid" id="A0A803SWH9"/>
<name>A0A803SWH9_ANOCA</name>
<reference evidence="1" key="2">
    <citation type="submission" date="2025-08" db="UniProtKB">
        <authorList>
            <consortium name="Ensembl"/>
        </authorList>
    </citation>
    <scope>IDENTIFICATION</scope>
</reference>
<dbReference type="Ensembl" id="ENSACAT00000043359.1">
    <property type="protein sequence ID" value="ENSACAP00000027319.1"/>
    <property type="gene ID" value="ENSACAG00000040991.1"/>
</dbReference>
<dbReference type="Proteomes" id="UP000001646">
    <property type="component" value="Chromosome 4"/>
</dbReference>